<reference evidence="21 22" key="1">
    <citation type="submission" date="2022-04" db="EMBL/GenBank/DDBJ databases">
        <title>Positive selection, recombination, and allopatry shape intraspecific diversity of widespread and dominant cyanobacteria.</title>
        <authorList>
            <person name="Wei J."/>
            <person name="Shu W."/>
            <person name="Hu C."/>
        </authorList>
    </citation>
    <scope>NUCLEOTIDE SEQUENCE [LARGE SCALE GENOMIC DNA]</scope>
    <source>
        <strain evidence="21 22">GB2-A4</strain>
    </source>
</reference>
<dbReference type="PANTHER" id="PTHR45339:SF1">
    <property type="entry name" value="HYBRID SIGNAL TRANSDUCTION HISTIDINE KINASE J"/>
    <property type="match status" value="1"/>
</dbReference>
<dbReference type="Pfam" id="PF00072">
    <property type="entry name" value="Response_reg"/>
    <property type="match status" value="2"/>
</dbReference>
<dbReference type="Gene3D" id="3.30.450.40">
    <property type="match status" value="2"/>
</dbReference>
<evidence type="ECO:0000256" key="9">
    <source>
        <dbReference type="ARBA" id="ARBA00022777"/>
    </source>
</evidence>
<organism evidence="21 22">
    <name type="scientific">Trichocoleus desertorum GB2-A4</name>
    <dbReference type="NCBI Taxonomy" id="2933944"/>
    <lineage>
        <taxon>Bacteria</taxon>
        <taxon>Bacillati</taxon>
        <taxon>Cyanobacteriota</taxon>
        <taxon>Cyanophyceae</taxon>
        <taxon>Leptolyngbyales</taxon>
        <taxon>Trichocoleusaceae</taxon>
        <taxon>Trichocoleus</taxon>
    </lineage>
</organism>
<evidence type="ECO:0000259" key="19">
    <source>
        <dbReference type="PROSITE" id="PS50110"/>
    </source>
</evidence>
<evidence type="ECO:0000256" key="5">
    <source>
        <dbReference type="ARBA" id="ARBA00022553"/>
    </source>
</evidence>
<feature type="domain" description="Response regulatory" evidence="19">
    <location>
        <begin position="901"/>
        <end position="1018"/>
    </location>
</feature>
<feature type="region of interest" description="Disordered" evidence="17">
    <location>
        <begin position="77"/>
        <end position="101"/>
    </location>
</feature>
<keyword evidence="9" id="KW-0418">Kinase</keyword>
<protein>
    <recommendedName>
        <fullName evidence="3">histidine kinase</fullName>
        <ecNumber evidence="3">2.7.13.3</ecNumber>
    </recommendedName>
</protein>
<evidence type="ECO:0000256" key="6">
    <source>
        <dbReference type="ARBA" id="ARBA00022679"/>
    </source>
</evidence>
<dbReference type="InterPro" id="IPR011006">
    <property type="entry name" value="CheY-like_superfamily"/>
</dbReference>
<keyword evidence="7" id="KW-0812">Transmembrane</keyword>
<dbReference type="PROSITE" id="PS50110">
    <property type="entry name" value="RESPONSE_REGULATORY"/>
    <property type="match status" value="2"/>
</dbReference>
<feature type="domain" description="Response regulatory" evidence="19">
    <location>
        <begin position="753"/>
        <end position="870"/>
    </location>
</feature>
<evidence type="ECO:0000256" key="7">
    <source>
        <dbReference type="ARBA" id="ARBA00022692"/>
    </source>
</evidence>
<dbReference type="PRINTS" id="PR00344">
    <property type="entry name" value="BCTRLSENSOR"/>
</dbReference>
<comment type="catalytic activity">
    <reaction evidence="1">
        <text>ATP + protein L-histidine = ADP + protein N-phospho-L-histidine.</text>
        <dbReference type="EC" id="2.7.13.3"/>
    </reaction>
</comment>
<comment type="subcellular location">
    <subcellularLocation>
        <location evidence="2">Cell membrane</location>
        <topology evidence="2">Multi-pass membrane protein</topology>
    </subcellularLocation>
</comment>
<dbReference type="InterPro" id="IPR008207">
    <property type="entry name" value="Sig_transdc_His_kin_Hpt_dom"/>
</dbReference>
<accession>A0ABV0JBF9</accession>
<name>A0ABV0JBF9_9CYAN</name>
<keyword evidence="8" id="KW-0547">Nucleotide-binding</keyword>
<evidence type="ECO:0000256" key="4">
    <source>
        <dbReference type="ARBA" id="ARBA00022475"/>
    </source>
</evidence>
<evidence type="ECO:0000256" key="16">
    <source>
        <dbReference type="SAM" id="Coils"/>
    </source>
</evidence>
<dbReference type="InterPro" id="IPR003661">
    <property type="entry name" value="HisK_dim/P_dom"/>
</dbReference>
<dbReference type="Gene3D" id="1.10.287.130">
    <property type="match status" value="1"/>
</dbReference>
<dbReference type="SUPFAM" id="SSF55781">
    <property type="entry name" value="GAF domain-like"/>
    <property type="match status" value="2"/>
</dbReference>
<dbReference type="InterPro" id="IPR003594">
    <property type="entry name" value="HATPase_dom"/>
</dbReference>
<dbReference type="InterPro" id="IPR036890">
    <property type="entry name" value="HATPase_C_sf"/>
</dbReference>
<evidence type="ECO:0000256" key="8">
    <source>
        <dbReference type="ARBA" id="ARBA00022741"/>
    </source>
</evidence>
<keyword evidence="5 15" id="KW-0597">Phosphoprotein</keyword>
<keyword evidence="10" id="KW-0067">ATP-binding</keyword>
<dbReference type="RefSeq" id="WP_190432205.1">
    <property type="nucleotide sequence ID" value="NZ_JAMPKM010000012.1"/>
</dbReference>
<dbReference type="Proteomes" id="UP001464891">
    <property type="component" value="Unassembled WGS sequence"/>
</dbReference>
<evidence type="ECO:0000313" key="21">
    <source>
        <dbReference type="EMBL" id="MEP0819116.1"/>
    </source>
</evidence>
<evidence type="ECO:0000256" key="13">
    <source>
        <dbReference type="ARBA" id="ARBA00023136"/>
    </source>
</evidence>
<dbReference type="Gene3D" id="1.20.120.160">
    <property type="entry name" value="HPT domain"/>
    <property type="match status" value="1"/>
</dbReference>
<comment type="caution">
    <text evidence="14">Lacks conserved residue(s) required for the propagation of feature annotation.</text>
</comment>
<evidence type="ECO:0000256" key="15">
    <source>
        <dbReference type="PROSITE-ProRule" id="PRU00169"/>
    </source>
</evidence>
<dbReference type="Pfam" id="PF00512">
    <property type="entry name" value="HisKA"/>
    <property type="match status" value="1"/>
</dbReference>
<dbReference type="SUPFAM" id="SSF47384">
    <property type="entry name" value="Homodimeric domain of signal transducing histidine kinase"/>
    <property type="match status" value="1"/>
</dbReference>
<feature type="coiled-coil region" evidence="16">
    <location>
        <begin position="466"/>
        <end position="496"/>
    </location>
</feature>
<dbReference type="SMART" id="SM00065">
    <property type="entry name" value="GAF"/>
    <property type="match status" value="2"/>
</dbReference>
<gene>
    <name evidence="21" type="ORF">NC998_18615</name>
</gene>
<dbReference type="Pfam" id="PF02518">
    <property type="entry name" value="HATPase_c"/>
    <property type="match status" value="1"/>
</dbReference>
<dbReference type="CDD" id="cd17546">
    <property type="entry name" value="REC_hyHK_CKI1_RcsC-like"/>
    <property type="match status" value="1"/>
</dbReference>
<dbReference type="SUPFAM" id="SSF55874">
    <property type="entry name" value="ATPase domain of HSP90 chaperone/DNA topoisomerase II/histidine kinase"/>
    <property type="match status" value="1"/>
</dbReference>
<keyword evidence="11" id="KW-1133">Transmembrane helix</keyword>
<dbReference type="InterPro" id="IPR003018">
    <property type="entry name" value="GAF"/>
</dbReference>
<dbReference type="SMART" id="SM00388">
    <property type="entry name" value="HisKA"/>
    <property type="match status" value="1"/>
</dbReference>
<evidence type="ECO:0000256" key="1">
    <source>
        <dbReference type="ARBA" id="ARBA00000085"/>
    </source>
</evidence>
<dbReference type="InterPro" id="IPR036097">
    <property type="entry name" value="HisK_dim/P_sf"/>
</dbReference>
<feature type="modified residue" description="4-aspartylphosphate" evidence="15">
    <location>
        <position position="950"/>
    </location>
</feature>
<dbReference type="SUPFAM" id="SSF52172">
    <property type="entry name" value="CheY-like"/>
    <property type="match status" value="2"/>
</dbReference>
<evidence type="ECO:0000313" key="22">
    <source>
        <dbReference type="Proteomes" id="UP001464891"/>
    </source>
</evidence>
<keyword evidence="16" id="KW-0175">Coiled coil</keyword>
<keyword evidence="6" id="KW-0808">Transferase</keyword>
<dbReference type="InterPro" id="IPR004358">
    <property type="entry name" value="Sig_transdc_His_kin-like_C"/>
</dbReference>
<dbReference type="CDD" id="cd16922">
    <property type="entry name" value="HATPase_EvgS-ArcB-TorS-like"/>
    <property type="match status" value="1"/>
</dbReference>
<feature type="domain" description="Histidine kinase" evidence="18">
    <location>
        <begin position="503"/>
        <end position="733"/>
    </location>
</feature>
<dbReference type="CDD" id="cd00082">
    <property type="entry name" value="HisKA"/>
    <property type="match status" value="1"/>
</dbReference>
<feature type="modified residue" description="4-aspartylphosphate" evidence="15">
    <location>
        <position position="803"/>
    </location>
</feature>
<dbReference type="Pfam" id="PF01590">
    <property type="entry name" value="GAF"/>
    <property type="match status" value="2"/>
</dbReference>
<evidence type="ECO:0000256" key="12">
    <source>
        <dbReference type="ARBA" id="ARBA00023012"/>
    </source>
</evidence>
<dbReference type="CDD" id="cd00156">
    <property type="entry name" value="REC"/>
    <property type="match status" value="1"/>
</dbReference>
<evidence type="ECO:0000256" key="2">
    <source>
        <dbReference type="ARBA" id="ARBA00004651"/>
    </source>
</evidence>
<evidence type="ECO:0000256" key="14">
    <source>
        <dbReference type="PROSITE-ProRule" id="PRU00110"/>
    </source>
</evidence>
<keyword evidence="4" id="KW-1003">Cell membrane</keyword>
<evidence type="ECO:0000259" key="18">
    <source>
        <dbReference type="PROSITE" id="PS50109"/>
    </source>
</evidence>
<dbReference type="InterPro" id="IPR036641">
    <property type="entry name" value="HPT_dom_sf"/>
</dbReference>
<keyword evidence="13" id="KW-0472">Membrane</keyword>
<evidence type="ECO:0000259" key="20">
    <source>
        <dbReference type="PROSITE" id="PS50894"/>
    </source>
</evidence>
<dbReference type="EC" id="2.7.13.3" evidence="3"/>
<dbReference type="Gene3D" id="3.30.565.10">
    <property type="entry name" value="Histidine kinase-like ATPase, C-terminal domain"/>
    <property type="match status" value="1"/>
</dbReference>
<evidence type="ECO:0000256" key="17">
    <source>
        <dbReference type="SAM" id="MobiDB-lite"/>
    </source>
</evidence>
<dbReference type="InterPro" id="IPR005467">
    <property type="entry name" value="His_kinase_dom"/>
</dbReference>
<dbReference type="InterPro" id="IPR029016">
    <property type="entry name" value="GAF-like_dom_sf"/>
</dbReference>
<feature type="domain" description="HPt" evidence="20">
    <location>
        <begin position="1052"/>
        <end position="1145"/>
    </location>
</feature>
<dbReference type="PROSITE" id="PS50894">
    <property type="entry name" value="HPT"/>
    <property type="match status" value="1"/>
</dbReference>
<dbReference type="EMBL" id="JAMPKM010000012">
    <property type="protein sequence ID" value="MEP0819116.1"/>
    <property type="molecule type" value="Genomic_DNA"/>
</dbReference>
<keyword evidence="12" id="KW-0902">Two-component regulatory system</keyword>
<dbReference type="Pfam" id="PF01627">
    <property type="entry name" value="Hpt"/>
    <property type="match status" value="1"/>
</dbReference>
<dbReference type="SUPFAM" id="SSF47226">
    <property type="entry name" value="Histidine-containing phosphotransfer domain, HPT domain"/>
    <property type="match status" value="1"/>
</dbReference>
<evidence type="ECO:0000256" key="3">
    <source>
        <dbReference type="ARBA" id="ARBA00012438"/>
    </source>
</evidence>
<comment type="caution">
    <text evidence="21">The sequence shown here is derived from an EMBL/GenBank/DDBJ whole genome shotgun (WGS) entry which is preliminary data.</text>
</comment>
<dbReference type="PANTHER" id="PTHR45339">
    <property type="entry name" value="HYBRID SIGNAL TRANSDUCTION HISTIDINE KINASE J"/>
    <property type="match status" value="1"/>
</dbReference>
<evidence type="ECO:0000256" key="11">
    <source>
        <dbReference type="ARBA" id="ARBA00022989"/>
    </source>
</evidence>
<dbReference type="SMART" id="SM00387">
    <property type="entry name" value="HATPase_c"/>
    <property type="match status" value="1"/>
</dbReference>
<dbReference type="Gene3D" id="3.40.50.2300">
    <property type="match status" value="2"/>
</dbReference>
<proteinExistence type="predicted"/>
<dbReference type="SMART" id="SM00448">
    <property type="entry name" value="REC"/>
    <property type="match status" value="2"/>
</dbReference>
<sequence length="1148" mass="125697">MLSELLFGANLLLAGYYLSTVFHAARRAAQQPLIPEVAWLAPLSKALSLTPLSYPTLVLEAPAMGQMIEQMIQPTMGQTAERDQAGKPLKMTGSGSNLTQKQTEQKQAAAAIAKREQYLAALVEVQQQLLVCKEDWQGYTSVLQLLGQVSGASRVYIFENHFENSHLHSSQLLMSQRAEWCTAGVQPEIDNPELQNLSYADFFPRWAERLSQGEIVAGIVVDFPESERVILEPQGILSILVLPFIVNSRFCGFIGFDNCVEARAWETSEIDLLRAAAAAIALAQERHQAEAVLQQQFQRTLLLKKITEEIRQSLDASQIFQTAVQQIGQAFGVNRCVIRTYLTTPTPRICLVAQYAESGFSLINQAEVADISAVNNDLVAAVLSQDRAIAYTNVYADPLLEPYHFIFNLLELKSLLTIRTSYQGEANGVISLYQCDDFRAWTPNEVELLESVAAQVGIALSQAHLLEQEKHQRQKLTEQNEALAQAKQAAETANQIKSEFLATVSHEIRTPMNAVIGLAGLLLDTGLTIQQRDFTETIRSSGETLLTIINDILDFSKIESGKLELEQQPFNLCTCIEGVLDLLAPKAAEKGLQVAYILETQVPTSIVSDVTRLRQILVNLLGNAIKFTAAGEVVVTVAARKLGATHASASSGAAKYSIRVAVKDTGIGIPSDRLYRLFHPFSQIDASTSRQYGGTGLGLAISQRLSELMGGRIWVESEVGVGSTFYFSIVVEATPDAVESELSMRSPQFAGKRLLIVEGNVTIRQILVQQAQMWGVTAEAVGSSQAALEQITQTPAFDLVMLDPQVPGFDGLSLATAIRQQPQGQTVPLALLSSVGNSKAQTELSSIKIAAILSKPIKQSHFYELLMQVWGPDAGSASSASLRASEVKAEIPWLAAQHPLRILLAEDNVVNQKVALHLLQRMGYRADVAGNGLEVLVALRRQRYDLILMDMQMPEMDGLTATKQICQAWSVTERPRIVAMTANAMQGDREVCLQAGMDDYISKPIRVEELMRVLREGQAITAQKASTFAFGALETVIDLEILQSLQQGEDLAASSFYQAIDSYLEEAADLMQAIALAVTNHDPAALHQAAQTWKSLSVMVGALPLAELCQELEAIACQATLEEAVVLLPRLDLEYRKVRTVLQQVKDC</sequence>
<keyword evidence="22" id="KW-1185">Reference proteome</keyword>
<dbReference type="PROSITE" id="PS50109">
    <property type="entry name" value="HIS_KIN"/>
    <property type="match status" value="1"/>
</dbReference>
<evidence type="ECO:0000256" key="10">
    <source>
        <dbReference type="ARBA" id="ARBA00022840"/>
    </source>
</evidence>
<dbReference type="InterPro" id="IPR001789">
    <property type="entry name" value="Sig_transdc_resp-reg_receiver"/>
</dbReference>